<dbReference type="AlphaFoldDB" id="A0A4D9DEE6"/>
<evidence type="ECO:0000313" key="2">
    <source>
        <dbReference type="Proteomes" id="UP000297703"/>
    </source>
</evidence>
<dbReference type="EMBL" id="QXTE01002577">
    <property type="protein sequence ID" value="TFJ95670.1"/>
    <property type="molecule type" value="Genomic_DNA"/>
</dbReference>
<accession>A0A4D9DEE6</accession>
<evidence type="ECO:0000313" key="1">
    <source>
        <dbReference type="EMBL" id="TFJ95670.1"/>
    </source>
</evidence>
<name>A0A4D9DEE6_9SAUR</name>
<dbReference type="STRING" id="55544.A0A4D9DEE6"/>
<dbReference type="InterPro" id="IPR036928">
    <property type="entry name" value="AS_sf"/>
</dbReference>
<reference evidence="1 2" key="1">
    <citation type="submission" date="2019-04" db="EMBL/GenBank/DDBJ databases">
        <title>Draft genome of the big-headed turtle Platysternon megacephalum.</title>
        <authorList>
            <person name="Gong S."/>
        </authorList>
    </citation>
    <scope>NUCLEOTIDE SEQUENCE [LARGE SCALE GENOMIC DNA]</scope>
    <source>
        <strain evidence="1">DO16091913</strain>
        <tissue evidence="1">Muscle</tissue>
    </source>
</reference>
<comment type="caution">
    <text evidence="1">The sequence shown here is derived from an EMBL/GenBank/DDBJ whole genome shotgun (WGS) entry which is preliminary data.</text>
</comment>
<dbReference type="OrthoDB" id="6428749at2759"/>
<keyword evidence="2" id="KW-1185">Reference proteome</keyword>
<proteinExistence type="predicted"/>
<reference evidence="1 2" key="2">
    <citation type="submission" date="2019-04" db="EMBL/GenBank/DDBJ databases">
        <title>The genome sequence of big-headed turtle.</title>
        <authorList>
            <person name="Gong S."/>
        </authorList>
    </citation>
    <scope>NUCLEOTIDE SEQUENCE [LARGE SCALE GENOMIC DNA]</scope>
    <source>
        <strain evidence="1">DO16091913</strain>
        <tissue evidence="1">Muscle</tissue>
    </source>
</reference>
<gene>
    <name evidence="1" type="ORF">DR999_PMT22684</name>
</gene>
<dbReference type="Proteomes" id="UP000297703">
    <property type="component" value="Unassembled WGS sequence"/>
</dbReference>
<sequence>MQKKMEEARRRRDLGLGQMEKAVQQFKQQNPGIQASQILSLPLVELAEKLKEGSVSPESVLYTYMESSTGEELSVICLTFLVFSA</sequence>
<organism evidence="1 2">
    <name type="scientific">Platysternon megacephalum</name>
    <name type="common">big-headed turtle</name>
    <dbReference type="NCBI Taxonomy" id="55544"/>
    <lineage>
        <taxon>Eukaryota</taxon>
        <taxon>Metazoa</taxon>
        <taxon>Chordata</taxon>
        <taxon>Craniata</taxon>
        <taxon>Vertebrata</taxon>
        <taxon>Euteleostomi</taxon>
        <taxon>Archelosauria</taxon>
        <taxon>Testudinata</taxon>
        <taxon>Testudines</taxon>
        <taxon>Cryptodira</taxon>
        <taxon>Durocryptodira</taxon>
        <taxon>Testudinoidea</taxon>
        <taxon>Platysternidae</taxon>
        <taxon>Platysternon</taxon>
    </lineage>
</organism>
<protein>
    <submittedName>
        <fullName evidence="1">Arrestin domain-containing protein 3</fullName>
    </submittedName>
</protein>
<dbReference type="Gene3D" id="3.90.1300.10">
    <property type="entry name" value="Amidase signature (AS) domain"/>
    <property type="match status" value="1"/>
</dbReference>